<organism evidence="3 4">
    <name type="scientific">Desulfococcus multivorans DSM 2059</name>
    <dbReference type="NCBI Taxonomy" id="1121405"/>
    <lineage>
        <taxon>Bacteria</taxon>
        <taxon>Pseudomonadati</taxon>
        <taxon>Thermodesulfobacteriota</taxon>
        <taxon>Desulfobacteria</taxon>
        <taxon>Desulfobacterales</taxon>
        <taxon>Desulfococcaceae</taxon>
        <taxon>Desulfococcus</taxon>
    </lineage>
</organism>
<dbReference type="Proteomes" id="UP000014977">
    <property type="component" value="Unassembled WGS sequence"/>
</dbReference>
<keyword evidence="1" id="KW-0812">Transmembrane</keyword>
<keyword evidence="1" id="KW-0472">Membrane</keyword>
<evidence type="ECO:0000313" key="3">
    <source>
        <dbReference type="EMBL" id="EPR41167.1"/>
    </source>
</evidence>
<dbReference type="SUPFAM" id="SSF53474">
    <property type="entry name" value="alpha/beta-Hydrolases"/>
    <property type="match status" value="1"/>
</dbReference>
<gene>
    <name evidence="3" type="ORF">dsmv_2282</name>
</gene>
<comment type="caution">
    <text evidence="3">The sequence shown here is derived from an EMBL/GenBank/DDBJ whole genome shotgun (WGS) entry which is preliminary data.</text>
</comment>
<dbReference type="AlphaFoldDB" id="S7TVU5"/>
<dbReference type="InterPro" id="IPR018712">
    <property type="entry name" value="Tle1-like_cat"/>
</dbReference>
<accession>S7TVU5</accession>
<keyword evidence="4" id="KW-1185">Reference proteome</keyword>
<dbReference type="InterPro" id="IPR029058">
    <property type="entry name" value="AB_hydrolase_fold"/>
</dbReference>
<feature type="transmembrane region" description="Helical" evidence="1">
    <location>
        <begin position="458"/>
        <end position="475"/>
    </location>
</feature>
<evidence type="ECO:0000259" key="2">
    <source>
        <dbReference type="Pfam" id="PF09994"/>
    </source>
</evidence>
<dbReference type="PANTHER" id="PTHR33840:SF1">
    <property type="entry name" value="TLE1 PHOSPHOLIPASE DOMAIN-CONTAINING PROTEIN"/>
    <property type="match status" value="1"/>
</dbReference>
<dbReference type="PANTHER" id="PTHR33840">
    <property type="match status" value="1"/>
</dbReference>
<feature type="transmembrane region" description="Helical" evidence="1">
    <location>
        <begin position="397"/>
        <end position="416"/>
    </location>
</feature>
<evidence type="ECO:0000256" key="1">
    <source>
        <dbReference type="SAM" id="Phobius"/>
    </source>
</evidence>
<dbReference type="RefSeq" id="WP_020876713.1">
    <property type="nucleotide sequence ID" value="NZ_ATHJ01000078.1"/>
</dbReference>
<sequence>MNKNIILLSDGTGNGAAKRNKTNVWRLYDALDLHRDDQIAFYDDGVGSKEFLPFKLLGGAFGWGLKRNVRRLYKFLCRTYKSGDRIYLFGFSRGAFTVRMLAGMIDYCGVYTDYRNEKDLDRVARRNYNAYRSRFKRGLLTRGIRAFMGRSDPETPRHRPEIEFIGVWDTVDAYGFPMDELAMIWDYLIYPIYFPNYRLSDKVKKACHAVSVDDERHSFHPVLWDESAETDPSRIEQVWFPGVHSDVGGGYPRHPLSLVSLDWMIAKTEARKPDIGSPGLHLIEQRREEYIKHSDWHGPQHDSRALAGAYYRYKPRDIESLCNDRKSDVHIRSPKIHRSVMERIAGNVVPYAPAGLPGQYTVVTTRGEIPVYETPDESNQRKAAMQSVQHLITGRRWLYFALLTTTLGYLVSPFLLGCMDASQCLAVNGFFDPLLEIAMKMLPDLAAPWIRVLRRSPILLYSLVVLFGSLFILKARTWTKTEELAAGAWGVLKKKSLTHIG</sequence>
<feature type="domain" description="T6SS Phospholipase effector Tle1-like catalytic" evidence="2">
    <location>
        <begin position="3"/>
        <end position="266"/>
    </location>
</feature>
<dbReference type="Pfam" id="PF09994">
    <property type="entry name" value="T6SS_Tle1-like_cat"/>
    <property type="match status" value="1"/>
</dbReference>
<reference evidence="3 4" key="1">
    <citation type="journal article" date="2013" name="Genome Announc.">
        <title>Draft genome sequences for three mercury-methylating, sulfate-reducing bacteria.</title>
        <authorList>
            <person name="Brown S.D."/>
            <person name="Hurt R.A.Jr."/>
            <person name="Gilmour C.C."/>
            <person name="Elias D.A."/>
        </authorList>
    </citation>
    <scope>NUCLEOTIDE SEQUENCE [LARGE SCALE GENOMIC DNA]</scope>
    <source>
        <strain evidence="3 4">DSM 2059</strain>
    </source>
</reference>
<proteinExistence type="predicted"/>
<name>S7TVU5_DESML</name>
<dbReference type="PATRIC" id="fig|1121405.3.peg.1846"/>
<dbReference type="eggNOG" id="COG3673">
    <property type="taxonomic scope" value="Bacteria"/>
</dbReference>
<protein>
    <recommendedName>
        <fullName evidence="2">T6SS Phospholipase effector Tle1-like catalytic domain-containing protein</fullName>
    </recommendedName>
</protein>
<dbReference type="STRING" id="897.B2D07_18060"/>
<dbReference type="OrthoDB" id="5445630at2"/>
<dbReference type="EMBL" id="ATHJ01000078">
    <property type="protein sequence ID" value="EPR41167.1"/>
    <property type="molecule type" value="Genomic_DNA"/>
</dbReference>
<keyword evidence="1" id="KW-1133">Transmembrane helix</keyword>
<evidence type="ECO:0000313" key="4">
    <source>
        <dbReference type="Proteomes" id="UP000014977"/>
    </source>
</evidence>